<evidence type="ECO:0000259" key="16">
    <source>
        <dbReference type="Pfam" id="PF22936"/>
    </source>
</evidence>
<keyword evidence="5" id="KW-0547">Nucleotide-binding</keyword>
<feature type="compositionally biased region" description="Polar residues" evidence="14">
    <location>
        <begin position="282"/>
        <end position="298"/>
    </location>
</feature>
<keyword evidence="12" id="KW-0239">DNA-directed DNA polymerase</keyword>
<evidence type="ECO:0000256" key="1">
    <source>
        <dbReference type="ARBA" id="ARBA00002180"/>
    </source>
</evidence>
<evidence type="ECO:0000256" key="3">
    <source>
        <dbReference type="ARBA" id="ARBA00022722"/>
    </source>
</evidence>
<dbReference type="GO" id="GO:0003964">
    <property type="term" value="F:RNA-directed DNA polymerase activity"/>
    <property type="evidence" value="ECO:0007669"/>
    <property type="project" value="UniProtKB-KW"/>
</dbReference>
<dbReference type="InterPro" id="IPR057670">
    <property type="entry name" value="SH3_retrovirus"/>
</dbReference>
<evidence type="ECO:0000256" key="2">
    <source>
        <dbReference type="ARBA" id="ARBA00022670"/>
    </source>
</evidence>
<comment type="function">
    <text evidence="1">The aspartyl protease (PR) mediates the proteolytic cleavages of the Gag and Gag-Pol polyproteins after assembly of the VLP.</text>
</comment>
<feature type="region of interest" description="Disordered" evidence="14">
    <location>
        <begin position="240"/>
        <end position="298"/>
    </location>
</feature>
<dbReference type="GO" id="GO:0008233">
    <property type="term" value="F:peptidase activity"/>
    <property type="evidence" value="ECO:0007669"/>
    <property type="project" value="UniProtKB-KW"/>
</dbReference>
<evidence type="ECO:0000313" key="18">
    <source>
        <dbReference type="EMBL" id="TXG50907.1"/>
    </source>
</evidence>
<organism evidence="18 19">
    <name type="scientific">Acer yangbiense</name>
    <dbReference type="NCBI Taxonomy" id="1000413"/>
    <lineage>
        <taxon>Eukaryota</taxon>
        <taxon>Viridiplantae</taxon>
        <taxon>Streptophyta</taxon>
        <taxon>Embryophyta</taxon>
        <taxon>Tracheophyta</taxon>
        <taxon>Spermatophyta</taxon>
        <taxon>Magnoliopsida</taxon>
        <taxon>eudicotyledons</taxon>
        <taxon>Gunneridae</taxon>
        <taxon>Pentapetalae</taxon>
        <taxon>rosids</taxon>
        <taxon>malvids</taxon>
        <taxon>Sapindales</taxon>
        <taxon>Sapindaceae</taxon>
        <taxon>Hippocastanoideae</taxon>
        <taxon>Acereae</taxon>
        <taxon>Acer</taxon>
    </lineage>
</organism>
<keyword evidence="10" id="KW-0229">DNA integration</keyword>
<dbReference type="Proteomes" id="UP000323000">
    <property type="component" value="Chromosome 11"/>
</dbReference>
<comment type="caution">
    <text evidence="18">The sequence shown here is derived from an EMBL/GenBank/DDBJ whole genome shotgun (WGS) entry which is preliminary data.</text>
</comment>
<dbReference type="GO" id="GO:0046872">
    <property type="term" value="F:metal ion binding"/>
    <property type="evidence" value="ECO:0007669"/>
    <property type="project" value="UniProtKB-KW"/>
</dbReference>
<dbReference type="GO" id="GO:0003887">
    <property type="term" value="F:DNA-directed DNA polymerase activity"/>
    <property type="evidence" value="ECO:0007669"/>
    <property type="project" value="UniProtKB-KW"/>
</dbReference>
<dbReference type="PANTHER" id="PTHR42648:SF11">
    <property type="entry name" value="TRANSPOSON TY4-P GAG-POL POLYPROTEIN"/>
    <property type="match status" value="1"/>
</dbReference>
<sequence>MAESSHSSISMSIPVLYGDNYDFWSIKMKTFFQSQDLWEIVQDGYEMFPRIMGATSAKEEFHGSEKNKGDCRHPGPGIPTPFGVDKQSHPDIRTDREFRSDYLGGCSNQGKRAYVEVAKRYEPRNEVKEAEVLEVRVGDNRGVSECSRSQTDNMTERVDNLVTSSEKETCNKIPYQNIPSVKAGKKNVTFDPLFPTIISVEAGGERSLEDKGKGKKGKNLNSKSLWFPRCKGGIRIGGDRRRRKVFSSEEESSSSGLDLMRLKGPNYVEGETSKVQEKEPKSPSSNNLEKGGPCQTTIRDSDPIFVLESNQLEGGLPKGSDMIHQHDQVQDQDSDVDYESFVAETPMAFQGRGEERGINLCVDLRSSDSVDLGSSAGCDQLMDLRINQKNTGGRNQMSLGKNKRAKGLDVSVRNQSMKSRIVNNHMTGDASIFCDIDASNKSQVRLGNGALVEVKGKGNIAIETKKGRRFIKNVLIVPNLQQNFLSMGQMIQNGYSLHFEGDSCTIYDSNNKSTVIARVKMENQNFPIRWSYATEATMKVQLDDSWLWHRRCPTKAVQNKTPVEAWSGRKPSAKHLRVFGSICYVHIPKEKRSNLDDKTEKEIFVGYSSQSKGYRIYNLKSNKIIISRDVEFDENAAWN</sequence>
<evidence type="ECO:0000256" key="6">
    <source>
        <dbReference type="ARBA" id="ARBA00022759"/>
    </source>
</evidence>
<dbReference type="AlphaFoldDB" id="A0A5C7H230"/>
<dbReference type="GO" id="GO:0006508">
    <property type="term" value="P:proteolysis"/>
    <property type="evidence" value="ECO:0007669"/>
    <property type="project" value="UniProtKB-KW"/>
</dbReference>
<dbReference type="InterPro" id="IPR025314">
    <property type="entry name" value="DUF4219"/>
</dbReference>
<keyword evidence="4" id="KW-0479">Metal-binding</keyword>
<gene>
    <name evidence="18" type="ORF">EZV62_023431</name>
</gene>
<keyword evidence="9" id="KW-0460">Magnesium</keyword>
<evidence type="ECO:0000313" key="19">
    <source>
        <dbReference type="Proteomes" id="UP000323000"/>
    </source>
</evidence>
<proteinExistence type="predicted"/>
<evidence type="ECO:0000256" key="4">
    <source>
        <dbReference type="ARBA" id="ARBA00022723"/>
    </source>
</evidence>
<dbReference type="InterPro" id="IPR054722">
    <property type="entry name" value="PolX-like_BBD"/>
</dbReference>
<dbReference type="EMBL" id="VAHF01000011">
    <property type="protein sequence ID" value="TXG50907.1"/>
    <property type="molecule type" value="Genomic_DNA"/>
</dbReference>
<keyword evidence="2" id="KW-0645">Protease</keyword>
<keyword evidence="12" id="KW-0808">Transferase</keyword>
<evidence type="ECO:0000259" key="17">
    <source>
        <dbReference type="Pfam" id="PF25597"/>
    </source>
</evidence>
<keyword evidence="3" id="KW-0540">Nuclease</keyword>
<dbReference type="InterPro" id="IPR039537">
    <property type="entry name" value="Retrotran_Ty1/copia-like"/>
</dbReference>
<dbReference type="Pfam" id="PF13961">
    <property type="entry name" value="DUF4219"/>
    <property type="match status" value="1"/>
</dbReference>
<evidence type="ECO:0000256" key="12">
    <source>
        <dbReference type="ARBA" id="ARBA00022932"/>
    </source>
</evidence>
<keyword evidence="12" id="KW-0548">Nucleotidyltransferase</keyword>
<dbReference type="Pfam" id="PF22936">
    <property type="entry name" value="Pol_BBD"/>
    <property type="match status" value="1"/>
</dbReference>
<evidence type="ECO:0000256" key="7">
    <source>
        <dbReference type="ARBA" id="ARBA00022801"/>
    </source>
</evidence>
<dbReference type="GO" id="GO:0005524">
    <property type="term" value="F:ATP binding"/>
    <property type="evidence" value="ECO:0007669"/>
    <property type="project" value="UniProtKB-KW"/>
</dbReference>
<evidence type="ECO:0000256" key="8">
    <source>
        <dbReference type="ARBA" id="ARBA00022840"/>
    </source>
</evidence>
<protein>
    <submittedName>
        <fullName evidence="18">Uncharacterized protein</fullName>
    </submittedName>
</protein>
<evidence type="ECO:0000256" key="13">
    <source>
        <dbReference type="ARBA" id="ARBA00023172"/>
    </source>
</evidence>
<keyword evidence="13" id="KW-0233">DNA recombination</keyword>
<feature type="domain" description="DUF4219" evidence="15">
    <location>
        <begin position="18"/>
        <end position="41"/>
    </location>
</feature>
<dbReference type="GO" id="GO:0015074">
    <property type="term" value="P:DNA integration"/>
    <property type="evidence" value="ECO:0007669"/>
    <property type="project" value="UniProtKB-KW"/>
</dbReference>
<evidence type="ECO:0000256" key="5">
    <source>
        <dbReference type="ARBA" id="ARBA00022741"/>
    </source>
</evidence>
<evidence type="ECO:0000259" key="15">
    <source>
        <dbReference type="Pfam" id="PF13961"/>
    </source>
</evidence>
<feature type="compositionally biased region" description="Basic and acidic residues" evidence="14">
    <location>
        <begin position="271"/>
        <end position="281"/>
    </location>
</feature>
<keyword evidence="19" id="KW-1185">Reference proteome</keyword>
<keyword evidence="11" id="KW-0695">RNA-directed DNA polymerase</keyword>
<dbReference type="OrthoDB" id="787177at2759"/>
<evidence type="ECO:0000256" key="14">
    <source>
        <dbReference type="SAM" id="MobiDB-lite"/>
    </source>
</evidence>
<keyword evidence="6" id="KW-0255">Endonuclease</keyword>
<evidence type="ECO:0000256" key="10">
    <source>
        <dbReference type="ARBA" id="ARBA00022908"/>
    </source>
</evidence>
<dbReference type="GO" id="GO:0004519">
    <property type="term" value="F:endonuclease activity"/>
    <property type="evidence" value="ECO:0007669"/>
    <property type="project" value="UniProtKB-KW"/>
</dbReference>
<keyword evidence="8" id="KW-0067">ATP-binding</keyword>
<keyword evidence="7" id="KW-0378">Hydrolase</keyword>
<evidence type="ECO:0000256" key="9">
    <source>
        <dbReference type="ARBA" id="ARBA00022842"/>
    </source>
</evidence>
<feature type="domain" description="Retrovirus-related Pol polyprotein from transposon TNT 1-94-like beta-barrel" evidence="16">
    <location>
        <begin position="424"/>
        <end position="495"/>
    </location>
</feature>
<dbReference type="PANTHER" id="PTHR42648">
    <property type="entry name" value="TRANSPOSASE, PUTATIVE-RELATED"/>
    <property type="match status" value="1"/>
</dbReference>
<dbReference type="Pfam" id="PF25597">
    <property type="entry name" value="SH3_retrovirus"/>
    <property type="match status" value="1"/>
</dbReference>
<evidence type="ECO:0000256" key="11">
    <source>
        <dbReference type="ARBA" id="ARBA00022918"/>
    </source>
</evidence>
<name>A0A5C7H230_9ROSI</name>
<dbReference type="GO" id="GO:0006310">
    <property type="term" value="P:DNA recombination"/>
    <property type="evidence" value="ECO:0007669"/>
    <property type="project" value="UniProtKB-KW"/>
</dbReference>
<accession>A0A5C7H230</accession>
<feature type="domain" description="Retroviral polymerase SH3-like" evidence="17">
    <location>
        <begin position="581"/>
        <end position="638"/>
    </location>
</feature>
<reference evidence="19" key="1">
    <citation type="journal article" date="2019" name="Gigascience">
        <title>De novo genome assembly of the endangered Acer yangbiense, a plant species with extremely small populations endemic to Yunnan Province, China.</title>
        <authorList>
            <person name="Yang J."/>
            <person name="Wariss H.M."/>
            <person name="Tao L."/>
            <person name="Zhang R."/>
            <person name="Yun Q."/>
            <person name="Hollingsworth P."/>
            <person name="Dao Z."/>
            <person name="Luo G."/>
            <person name="Guo H."/>
            <person name="Ma Y."/>
            <person name="Sun W."/>
        </authorList>
    </citation>
    <scope>NUCLEOTIDE SEQUENCE [LARGE SCALE GENOMIC DNA]</scope>
    <source>
        <strain evidence="19">cv. Malutang</strain>
    </source>
</reference>